<dbReference type="Proteomes" id="UP000552954">
    <property type="component" value="Unassembled WGS sequence"/>
</dbReference>
<dbReference type="InterPro" id="IPR017850">
    <property type="entry name" value="Alkaline_phosphatase_core_sf"/>
</dbReference>
<keyword evidence="5" id="KW-1185">Reference proteome</keyword>
<dbReference type="PIRSF" id="PIRSF031924">
    <property type="entry name" value="Pi-irrepressible_AP"/>
    <property type="match status" value="1"/>
</dbReference>
<dbReference type="Gene3D" id="3.40.720.10">
    <property type="entry name" value="Alkaline Phosphatase, subunit A"/>
    <property type="match status" value="1"/>
</dbReference>
<dbReference type="InterPro" id="IPR026263">
    <property type="entry name" value="Alkaline_phosphatase_prok"/>
</dbReference>
<keyword evidence="3" id="KW-0732">Signal</keyword>
<gene>
    <name evidence="4" type="ORF">HK415_09850</name>
</gene>
<evidence type="ECO:0000256" key="1">
    <source>
        <dbReference type="PIRSR" id="PIRSR031924-50"/>
    </source>
</evidence>
<dbReference type="Pfam" id="PF01663">
    <property type="entry name" value="Phosphodiest"/>
    <property type="match status" value="1"/>
</dbReference>
<dbReference type="SUPFAM" id="SSF53649">
    <property type="entry name" value="Alkaline phosphatase-like"/>
    <property type="match status" value="1"/>
</dbReference>
<reference evidence="4 5" key="1">
    <citation type="submission" date="2020-05" db="EMBL/GenBank/DDBJ databases">
        <authorList>
            <person name="Khan S.A."/>
            <person name="Jeon C.O."/>
            <person name="Chun B.H."/>
        </authorList>
    </citation>
    <scope>NUCLEOTIDE SEQUENCE [LARGE SCALE GENOMIC DNA]</scope>
    <source>
        <strain evidence="4 5">B156</strain>
    </source>
</reference>
<dbReference type="EMBL" id="JABFCS010000001">
    <property type="protein sequence ID" value="NNU43395.1"/>
    <property type="molecule type" value="Genomic_DNA"/>
</dbReference>
<evidence type="ECO:0000313" key="5">
    <source>
        <dbReference type="Proteomes" id="UP000552954"/>
    </source>
</evidence>
<dbReference type="Gene3D" id="3.30.1360.150">
    <property type="match status" value="1"/>
</dbReference>
<name>A0A849KEL8_9BURK</name>
<accession>A0A849KEL8</accession>
<comment type="caution">
    <text evidence="4">The sequence shown here is derived from an EMBL/GenBank/DDBJ whole genome shotgun (WGS) entry which is preliminary data.</text>
</comment>
<keyword evidence="1" id="KW-0597">Phosphoprotein</keyword>
<feature type="chain" id="PRO_5032629193" evidence="3">
    <location>
        <begin position="28"/>
        <end position="553"/>
    </location>
</feature>
<feature type="binding site" evidence="2">
    <location>
        <position position="107"/>
    </location>
    <ligand>
        <name>substrate</name>
    </ligand>
</feature>
<feature type="binding site" evidence="2">
    <location>
        <begin position="168"/>
        <end position="170"/>
    </location>
    <ligand>
        <name>substrate</name>
    </ligand>
</feature>
<dbReference type="PROSITE" id="PS51257">
    <property type="entry name" value="PROKAR_LIPOPROTEIN"/>
    <property type="match status" value="1"/>
</dbReference>
<organism evidence="4 5">
    <name type="scientific">Ramlibacter montanisoli</name>
    <dbReference type="NCBI Taxonomy" id="2732512"/>
    <lineage>
        <taxon>Bacteria</taxon>
        <taxon>Pseudomonadati</taxon>
        <taxon>Pseudomonadota</taxon>
        <taxon>Betaproteobacteria</taxon>
        <taxon>Burkholderiales</taxon>
        <taxon>Comamonadaceae</taxon>
        <taxon>Ramlibacter</taxon>
    </lineage>
</organism>
<dbReference type="AlphaFoldDB" id="A0A849KEL8"/>
<protein>
    <submittedName>
        <fullName evidence="4">Alkaline phosphatase family protein</fullName>
    </submittedName>
</protein>
<evidence type="ECO:0000256" key="3">
    <source>
        <dbReference type="SAM" id="SignalP"/>
    </source>
</evidence>
<reference evidence="4 5" key="2">
    <citation type="submission" date="2020-06" db="EMBL/GenBank/DDBJ databases">
        <title>Ramlibacter rhizophilus sp. nov., isolated from rhizosphere soil of national flower Mugunghwa from South Korea.</title>
        <authorList>
            <person name="Zheng-Fei Y."/>
            <person name="Huan T."/>
        </authorList>
    </citation>
    <scope>NUCLEOTIDE SEQUENCE [LARGE SCALE GENOMIC DNA]</scope>
    <source>
        <strain evidence="4 5">B156</strain>
    </source>
</reference>
<dbReference type="RefSeq" id="WP_171558571.1">
    <property type="nucleotide sequence ID" value="NZ_JABFCS010000001.1"/>
</dbReference>
<evidence type="ECO:0000313" key="4">
    <source>
        <dbReference type="EMBL" id="NNU43395.1"/>
    </source>
</evidence>
<feature type="signal peptide" evidence="3">
    <location>
        <begin position="1"/>
        <end position="27"/>
    </location>
</feature>
<sequence length="553" mass="59366">MKPANAFLRRWAPLLLAATLSACTAVAPTQPPAARPKLVVLFVIDGLPQRQVTAYRDQLAPDGFARFLERGAAFEQAHYGYAFTVTGAGHATVLSGAYPHRSGIIGNEWLDIASGKPMYCAGDDTASYIGHRTGALDGTSPRNLKVETVGDVLRRLEPRSKVIGISGKDRGAILPAGKAGTAYMYMTSSGQFASTTYYMQQHPAWVNAFNAAKPADRFFKTEWKPLLAETAYARSLPDGQPWFGPRGGKLPMLMGTAADEAPGPNYYSALLRSPFADVLTLDFARAAIAGEQLGADDAPDILSVSLSGHDYVNHQWSAESRLSHDHLLQLDRMLQAFFADLDRTVGRDNYVAVLTADHGFMPAPEVSQSRGLDAGRVQGSQLLATVNTALEQRFGVPKLAASLSASAIVLDRKLLAERALDAEAVARIARDALAAHPAIAAAYTRGELAGGSRAGAPMFEQMRRTWHRDVSGDVQYALKPYWMHGSSTNIATHGSPYEYDTNVPILMWGPRWVKAGPVATRVEVADIAPTLAGLLGVPPPGGSEGRPLPIAPR</sequence>
<feature type="active site" description="Phosphothreonine intermediate" evidence="1">
    <location>
        <position position="86"/>
    </location>
</feature>
<dbReference type="GO" id="GO:0004035">
    <property type="term" value="F:alkaline phosphatase activity"/>
    <property type="evidence" value="ECO:0007669"/>
    <property type="project" value="InterPro"/>
</dbReference>
<proteinExistence type="predicted"/>
<evidence type="ECO:0000256" key="2">
    <source>
        <dbReference type="PIRSR" id="PIRSR031924-51"/>
    </source>
</evidence>
<dbReference type="CDD" id="cd16016">
    <property type="entry name" value="AP-SPAP"/>
    <property type="match status" value="1"/>
</dbReference>
<dbReference type="InterPro" id="IPR002591">
    <property type="entry name" value="Phosphodiest/P_Trfase"/>
</dbReference>